<dbReference type="Gene3D" id="2.10.70.10">
    <property type="entry name" value="Complement Module, domain 1"/>
    <property type="match status" value="1"/>
</dbReference>
<dbReference type="Pfam" id="PF10636">
    <property type="entry name" value="hemP"/>
    <property type="match status" value="1"/>
</dbReference>
<dbReference type="Proteomes" id="UP000510621">
    <property type="component" value="Chromosome"/>
</dbReference>
<accession>A0A7L6AU60</accession>
<organism evidence="2 3">
    <name type="scientific">Candidatus Thiothrix singaporensis</name>
    <dbReference type="NCBI Taxonomy" id="2799669"/>
    <lineage>
        <taxon>Bacteria</taxon>
        <taxon>Pseudomonadati</taxon>
        <taxon>Pseudomonadota</taxon>
        <taxon>Gammaproteobacteria</taxon>
        <taxon>Thiotrichales</taxon>
        <taxon>Thiotrichaceae</taxon>
        <taxon>Thiothrix</taxon>
    </lineage>
</organism>
<dbReference type="InterPro" id="IPR019600">
    <property type="entry name" value="Hemin_uptake_protein_HemP"/>
</dbReference>
<evidence type="ECO:0000313" key="2">
    <source>
        <dbReference type="EMBL" id="QLQ32650.1"/>
    </source>
</evidence>
<keyword evidence="3" id="KW-1185">Reference proteome</keyword>
<evidence type="ECO:0000256" key="1">
    <source>
        <dbReference type="SAM" id="MobiDB-lite"/>
    </source>
</evidence>
<gene>
    <name evidence="2" type="primary">hemP</name>
    <name evidence="2" type="ORF">HZT40_14835</name>
</gene>
<dbReference type="AlphaFoldDB" id="A0A7L6AU60"/>
<reference evidence="2" key="1">
    <citation type="submission" date="2020-06" db="EMBL/GenBank/DDBJ databases">
        <title>Analysis procedures for assessing recovery of high quality, complete, closed genomes from Nanopore long read metagenome sequencing.</title>
        <authorList>
            <person name="Bessarab I."/>
            <person name="Arumugam K."/>
            <person name="Haryono M."/>
            <person name="Liu X."/>
            <person name="Roy S."/>
            <person name="Zuniga-Montanez R.E."/>
            <person name="Qiu G."/>
            <person name="Drautz-Moses D.I."/>
            <person name="Law Y.Y."/>
            <person name="Wuertz S."/>
            <person name="Lauro F.M."/>
            <person name="Huson D.H."/>
            <person name="Williams R.B."/>
        </authorList>
    </citation>
    <scope>NUCLEOTIDE SEQUENCE [LARGE SCALE GENOMIC DNA]</scope>
    <source>
        <strain evidence="2">SSD2</strain>
    </source>
</reference>
<dbReference type="EMBL" id="CP059265">
    <property type="protein sequence ID" value="QLQ32650.1"/>
    <property type="molecule type" value="Genomic_DNA"/>
</dbReference>
<sequence>MMTGALRMTDVEPRRINLEELMRGDKKIILQHGKRPYCLTITRRGNLILTSAAEEADKRPAADDPPEPSKQ</sequence>
<dbReference type="KEGG" id="this:HZT40_14835"/>
<name>A0A7L6AU60_9GAMM</name>
<proteinExistence type="predicted"/>
<feature type="region of interest" description="Disordered" evidence="1">
    <location>
        <begin position="52"/>
        <end position="71"/>
    </location>
</feature>
<protein>
    <submittedName>
        <fullName evidence="2">Hemin uptake protein HemP</fullName>
    </submittedName>
</protein>
<evidence type="ECO:0000313" key="3">
    <source>
        <dbReference type="Proteomes" id="UP000510621"/>
    </source>
</evidence>
<feature type="compositionally biased region" description="Basic and acidic residues" evidence="1">
    <location>
        <begin position="55"/>
        <end position="71"/>
    </location>
</feature>